<gene>
    <name evidence="11" type="ORF">SAMN05421767_10146</name>
</gene>
<comment type="pathway">
    <text evidence="1 7">Cell wall biogenesis; peptidoglycan biosynthesis.</text>
</comment>
<dbReference type="GO" id="GO:0016740">
    <property type="term" value="F:transferase activity"/>
    <property type="evidence" value="ECO:0007669"/>
    <property type="project" value="UniProtKB-KW"/>
</dbReference>
<keyword evidence="3" id="KW-0677">Repeat</keyword>
<name>A0A1H9GTZ3_9LACT</name>
<dbReference type="GO" id="GO:0071972">
    <property type="term" value="F:peptidoglycan L,D-transpeptidase activity"/>
    <property type="evidence" value="ECO:0007669"/>
    <property type="project" value="TreeGrafter"/>
</dbReference>
<dbReference type="InterPro" id="IPR005490">
    <property type="entry name" value="LD_TPept_cat_dom"/>
</dbReference>
<dbReference type="RefSeq" id="WP_177159468.1">
    <property type="nucleotide sequence ID" value="NZ_FOGF01000001.1"/>
</dbReference>
<evidence type="ECO:0000259" key="10">
    <source>
        <dbReference type="PROSITE" id="PS52029"/>
    </source>
</evidence>
<evidence type="ECO:0000256" key="8">
    <source>
        <dbReference type="SAM" id="MobiDB-lite"/>
    </source>
</evidence>
<dbReference type="UniPathway" id="UPA00219"/>
<proteinExistence type="predicted"/>
<keyword evidence="4 7" id="KW-0133">Cell shape</keyword>
<evidence type="ECO:0000256" key="7">
    <source>
        <dbReference type="PROSITE-ProRule" id="PRU01373"/>
    </source>
</evidence>
<dbReference type="SUPFAM" id="SSF141523">
    <property type="entry name" value="L,D-transpeptidase catalytic domain-like"/>
    <property type="match status" value="1"/>
</dbReference>
<dbReference type="GO" id="GO:0005576">
    <property type="term" value="C:extracellular region"/>
    <property type="evidence" value="ECO:0007669"/>
    <property type="project" value="TreeGrafter"/>
</dbReference>
<accession>A0A1H9GTZ3</accession>
<dbReference type="GO" id="GO:0018104">
    <property type="term" value="P:peptidoglycan-protein cross-linking"/>
    <property type="evidence" value="ECO:0007669"/>
    <property type="project" value="TreeGrafter"/>
</dbReference>
<feature type="compositionally biased region" description="Polar residues" evidence="8">
    <location>
        <begin position="32"/>
        <end position="57"/>
    </location>
</feature>
<organism evidence="11 12">
    <name type="scientific">Granulicatella balaenopterae</name>
    <dbReference type="NCBI Taxonomy" id="137733"/>
    <lineage>
        <taxon>Bacteria</taxon>
        <taxon>Bacillati</taxon>
        <taxon>Bacillota</taxon>
        <taxon>Bacilli</taxon>
        <taxon>Lactobacillales</taxon>
        <taxon>Carnobacteriaceae</taxon>
        <taxon>Granulicatella</taxon>
    </lineage>
</organism>
<dbReference type="GO" id="GO:0008360">
    <property type="term" value="P:regulation of cell shape"/>
    <property type="evidence" value="ECO:0007669"/>
    <property type="project" value="UniProtKB-UniRule"/>
</dbReference>
<evidence type="ECO:0000313" key="11">
    <source>
        <dbReference type="EMBL" id="SEQ53478.1"/>
    </source>
</evidence>
<dbReference type="Proteomes" id="UP000198556">
    <property type="component" value="Unassembled WGS sequence"/>
</dbReference>
<evidence type="ECO:0000256" key="3">
    <source>
        <dbReference type="ARBA" id="ARBA00022737"/>
    </source>
</evidence>
<feature type="chain" id="PRO_5011692150" evidence="9">
    <location>
        <begin position="27"/>
        <end position="500"/>
    </location>
</feature>
<keyword evidence="9" id="KW-0732">Signal</keyword>
<reference evidence="11 12" key="1">
    <citation type="submission" date="2016-10" db="EMBL/GenBank/DDBJ databases">
        <authorList>
            <person name="de Groot N.N."/>
        </authorList>
    </citation>
    <scope>NUCLEOTIDE SEQUENCE [LARGE SCALE GENOMIC DNA]</scope>
    <source>
        <strain evidence="11 12">DSM 15827</strain>
    </source>
</reference>
<dbReference type="CDD" id="cd16913">
    <property type="entry name" value="YkuD_like"/>
    <property type="match status" value="1"/>
</dbReference>
<feature type="signal peptide" evidence="9">
    <location>
        <begin position="1"/>
        <end position="26"/>
    </location>
</feature>
<dbReference type="GO" id="GO:0071555">
    <property type="term" value="P:cell wall organization"/>
    <property type="evidence" value="ECO:0007669"/>
    <property type="project" value="UniProtKB-UniRule"/>
</dbReference>
<evidence type="ECO:0000256" key="5">
    <source>
        <dbReference type="ARBA" id="ARBA00022984"/>
    </source>
</evidence>
<dbReference type="Pfam" id="PF03734">
    <property type="entry name" value="YkuD"/>
    <property type="match status" value="1"/>
</dbReference>
<dbReference type="PANTHER" id="PTHR30582:SF33">
    <property type="entry name" value="EXPORTED PROTEIN"/>
    <property type="match status" value="1"/>
</dbReference>
<dbReference type="InterPro" id="IPR038063">
    <property type="entry name" value="Transpep_catalytic_dom"/>
</dbReference>
<dbReference type="SUPFAM" id="SSF69360">
    <property type="entry name" value="Cell wall binding repeat"/>
    <property type="match status" value="2"/>
</dbReference>
<dbReference type="InterPro" id="IPR050979">
    <property type="entry name" value="LD-transpeptidase"/>
</dbReference>
<evidence type="ECO:0000256" key="2">
    <source>
        <dbReference type="ARBA" id="ARBA00022679"/>
    </source>
</evidence>
<dbReference type="InterPro" id="IPR018337">
    <property type="entry name" value="Cell_wall/Cho-bd_repeat"/>
</dbReference>
<feature type="active site" description="Proton donor/acceptor" evidence="7">
    <location>
        <position position="452"/>
    </location>
</feature>
<keyword evidence="2" id="KW-0808">Transferase</keyword>
<keyword evidence="12" id="KW-1185">Reference proteome</keyword>
<dbReference type="Pfam" id="PF19085">
    <property type="entry name" value="Choline_bind_2"/>
    <property type="match status" value="1"/>
</dbReference>
<feature type="active site" description="Nucleophile" evidence="7">
    <location>
        <position position="476"/>
    </location>
</feature>
<evidence type="ECO:0000256" key="1">
    <source>
        <dbReference type="ARBA" id="ARBA00004752"/>
    </source>
</evidence>
<feature type="domain" description="L,D-TPase catalytic" evidence="10">
    <location>
        <begin position="378"/>
        <end position="500"/>
    </location>
</feature>
<dbReference type="PROSITE" id="PS52029">
    <property type="entry name" value="LD_TPASE"/>
    <property type="match status" value="1"/>
</dbReference>
<dbReference type="PANTHER" id="PTHR30582">
    <property type="entry name" value="L,D-TRANSPEPTIDASE"/>
    <property type="match status" value="1"/>
</dbReference>
<evidence type="ECO:0000256" key="9">
    <source>
        <dbReference type="SAM" id="SignalP"/>
    </source>
</evidence>
<dbReference type="Gene3D" id="2.10.270.10">
    <property type="entry name" value="Cholin Binding"/>
    <property type="match status" value="2"/>
</dbReference>
<evidence type="ECO:0000313" key="12">
    <source>
        <dbReference type="Proteomes" id="UP000198556"/>
    </source>
</evidence>
<keyword evidence="5 7" id="KW-0573">Peptidoglycan synthesis</keyword>
<keyword evidence="6 7" id="KW-0961">Cell wall biogenesis/degradation</keyword>
<protein>
    <submittedName>
        <fullName evidence="11">Glucan-binding domain-containing protein (YG repeat)</fullName>
    </submittedName>
</protein>
<dbReference type="STRING" id="137733.SAMN05421767_10146"/>
<feature type="region of interest" description="Disordered" evidence="8">
    <location>
        <begin position="28"/>
        <end position="84"/>
    </location>
</feature>
<dbReference type="AlphaFoldDB" id="A0A1H9GTZ3"/>
<dbReference type="Gene3D" id="2.40.440.10">
    <property type="entry name" value="L,D-transpeptidase catalytic domain-like"/>
    <property type="match status" value="1"/>
</dbReference>
<dbReference type="EMBL" id="FOGF01000001">
    <property type="protein sequence ID" value="SEQ53478.1"/>
    <property type="molecule type" value="Genomic_DNA"/>
</dbReference>
<evidence type="ECO:0000256" key="6">
    <source>
        <dbReference type="ARBA" id="ARBA00023316"/>
    </source>
</evidence>
<evidence type="ECO:0000256" key="4">
    <source>
        <dbReference type="ARBA" id="ARBA00022960"/>
    </source>
</evidence>
<sequence length="500" mass="57769">MKLKKKLMLLTSMLVVGAISSPMTFAEDNTKQENPTAQVGTVENNDGNVVNDSQSAVDNKPDTETPDNNGEVVDPTPDPEKPVEPAIKTGWDGASYYIDGEKVTDKWLEVTAKDAKDNETKTYWYFFDENGQYVTNSWKGSYYLKDNGQMASNEWIFDKDYDNWFFINEDGTYARYTWKGSYFLTQWGQMAKDGWAWSPDTGWHYFNTDGTYVQNKWIGAYYIKQWGYMASNEWIWDKDYNNWFFINEDGSYARYTWKGSYFLTQWGEMAKDGWAWSPDTGWHYFNPDGTYVQNRWVGAYYIKQWGYMAHNEWIYDNNYSNWFFIKEDGRYARNEWIGTYYVGANGAYDKNYMGTDWSVVNGTWKSRSGKEYKNVGSDLVVISIDQQKLWIVRNGDIVTNLNVVTGLQHVHDTPRGKFSIQNKQSPTVLVGAGYASPVSYWIPFIGNLYGIHDASWQPSYVFNSASSFKTMGSKGCVNVKPSQMGQVYSKTYVGMPVIIY</sequence>